<accession>A0ACC0P562</accession>
<evidence type="ECO:0000313" key="2">
    <source>
        <dbReference type="Proteomes" id="UP001062846"/>
    </source>
</evidence>
<proteinExistence type="predicted"/>
<protein>
    <submittedName>
        <fullName evidence="1">Uncharacterized protein</fullName>
    </submittedName>
</protein>
<name>A0ACC0P562_RHOML</name>
<reference evidence="1" key="1">
    <citation type="submission" date="2022-02" db="EMBL/GenBank/DDBJ databases">
        <title>Plant Genome Project.</title>
        <authorList>
            <person name="Zhang R.-G."/>
        </authorList>
    </citation>
    <scope>NUCLEOTIDE SEQUENCE</scope>
    <source>
        <strain evidence="1">AT1</strain>
    </source>
</reference>
<dbReference type="EMBL" id="CM046391">
    <property type="protein sequence ID" value="KAI8560316.1"/>
    <property type="molecule type" value="Genomic_DNA"/>
</dbReference>
<comment type="caution">
    <text evidence="1">The sequence shown here is derived from an EMBL/GenBank/DDBJ whole genome shotgun (WGS) entry which is preliminary data.</text>
</comment>
<evidence type="ECO:0000313" key="1">
    <source>
        <dbReference type="EMBL" id="KAI8560316.1"/>
    </source>
</evidence>
<sequence>MFRNFRLVLHEFSKAPTSTSATSSIPNGRGGFGFGVADCGGGGGPGGLGIGRGGAMDVTLLCQGCEESTQNASAATVGIIKVYIETVSCFPDSWFQVPILSAYGSESPCIIRALSAHSFTGAGRLH</sequence>
<organism evidence="1 2">
    <name type="scientific">Rhododendron molle</name>
    <name type="common">Chinese azalea</name>
    <name type="synonym">Azalea mollis</name>
    <dbReference type="NCBI Taxonomy" id="49168"/>
    <lineage>
        <taxon>Eukaryota</taxon>
        <taxon>Viridiplantae</taxon>
        <taxon>Streptophyta</taxon>
        <taxon>Embryophyta</taxon>
        <taxon>Tracheophyta</taxon>
        <taxon>Spermatophyta</taxon>
        <taxon>Magnoliopsida</taxon>
        <taxon>eudicotyledons</taxon>
        <taxon>Gunneridae</taxon>
        <taxon>Pentapetalae</taxon>
        <taxon>asterids</taxon>
        <taxon>Ericales</taxon>
        <taxon>Ericaceae</taxon>
        <taxon>Ericoideae</taxon>
        <taxon>Rhodoreae</taxon>
        <taxon>Rhododendron</taxon>
    </lineage>
</organism>
<gene>
    <name evidence="1" type="ORF">RHMOL_Rhmol04G0245900</name>
</gene>
<keyword evidence="2" id="KW-1185">Reference proteome</keyword>
<dbReference type="Proteomes" id="UP001062846">
    <property type="component" value="Chromosome 4"/>
</dbReference>